<organism evidence="6 7">
    <name type="scientific">Mucilaginibacter mallensis</name>
    <dbReference type="NCBI Taxonomy" id="652787"/>
    <lineage>
        <taxon>Bacteria</taxon>
        <taxon>Pseudomonadati</taxon>
        <taxon>Bacteroidota</taxon>
        <taxon>Sphingobacteriia</taxon>
        <taxon>Sphingobacteriales</taxon>
        <taxon>Sphingobacteriaceae</taxon>
        <taxon>Mucilaginibacter</taxon>
    </lineage>
</organism>
<dbReference type="InterPro" id="IPR015422">
    <property type="entry name" value="PyrdxlP-dep_Trfase_small"/>
</dbReference>
<dbReference type="RefSeq" id="WP_091367685.1">
    <property type="nucleotide sequence ID" value="NZ_LT629740.1"/>
</dbReference>
<dbReference type="Proteomes" id="UP000199679">
    <property type="component" value="Chromosome I"/>
</dbReference>
<sequence length="350" mass="39310">MKVYFDNATSTVIDEAVFITMLPYLRGNYGIPSALHAHGRAANTVIKKNRSKLAAILGVNSEEIVFTSGHYESLKLAISSVIESTGIDHIITSKYEHPSTVAIFLTLQRKFNVKINYLEQGADGTVDLDHLGVLLKKNTNNFISLSHANVETGGLNDIQKITDLARQYRSLLHIDAAYTAGNFRYDLSKIDFLSASADRFHGPAGIGFLYNRWRTSLIYPEQENTNIVSIVGLTEALTLAYDSLEERREYIGQLKQRLAIELSEYIPDSEIIGNHGLDDKGYFAFLSVKFPSLFQNRSLQQYLDECEISVSGKIESGFEIIYFTFSKLNTLEEIDYVVDNLSAVFARINY</sequence>
<gene>
    <name evidence="6" type="ORF">SAMN05216490_0110</name>
</gene>
<keyword evidence="7" id="KW-1185">Reference proteome</keyword>
<dbReference type="InterPro" id="IPR015421">
    <property type="entry name" value="PyrdxlP-dep_Trfase_major"/>
</dbReference>
<dbReference type="GO" id="GO:0031071">
    <property type="term" value="F:cysteine desulfurase activity"/>
    <property type="evidence" value="ECO:0007669"/>
    <property type="project" value="UniProtKB-EC"/>
</dbReference>
<dbReference type="InterPro" id="IPR000192">
    <property type="entry name" value="Aminotrans_V_dom"/>
</dbReference>
<accession>A0A1H1ML97</accession>
<dbReference type="Gene3D" id="3.90.1150.10">
    <property type="entry name" value="Aspartate Aminotransferase, domain 1"/>
    <property type="match status" value="1"/>
</dbReference>
<dbReference type="GO" id="GO:0046872">
    <property type="term" value="F:metal ion binding"/>
    <property type="evidence" value="ECO:0007669"/>
    <property type="project" value="UniProtKB-KW"/>
</dbReference>
<dbReference type="AlphaFoldDB" id="A0A1H1ML97"/>
<evidence type="ECO:0000256" key="1">
    <source>
        <dbReference type="ARBA" id="ARBA00001933"/>
    </source>
</evidence>
<evidence type="ECO:0000259" key="5">
    <source>
        <dbReference type="Pfam" id="PF00266"/>
    </source>
</evidence>
<evidence type="ECO:0000256" key="3">
    <source>
        <dbReference type="ARBA" id="ARBA00022898"/>
    </source>
</evidence>
<dbReference type="PANTHER" id="PTHR11601:SF34">
    <property type="entry name" value="CYSTEINE DESULFURASE"/>
    <property type="match status" value="1"/>
</dbReference>
<reference evidence="6 7" key="1">
    <citation type="submission" date="2016-10" db="EMBL/GenBank/DDBJ databases">
        <authorList>
            <person name="de Groot N.N."/>
        </authorList>
    </citation>
    <scope>NUCLEOTIDE SEQUENCE [LARGE SCALE GENOMIC DNA]</scope>
    <source>
        <strain evidence="6 7">MP1X4</strain>
    </source>
</reference>
<feature type="domain" description="Aminotransferase class V" evidence="5">
    <location>
        <begin position="3"/>
        <end position="212"/>
    </location>
</feature>
<dbReference type="SUPFAM" id="SSF53383">
    <property type="entry name" value="PLP-dependent transferases"/>
    <property type="match status" value="1"/>
</dbReference>
<dbReference type="InterPro" id="IPR015424">
    <property type="entry name" value="PyrdxlP-dep_Trfase"/>
</dbReference>
<dbReference type="Pfam" id="PF00266">
    <property type="entry name" value="Aminotran_5"/>
    <property type="match status" value="1"/>
</dbReference>
<dbReference type="PANTHER" id="PTHR11601">
    <property type="entry name" value="CYSTEINE DESULFURYLASE FAMILY MEMBER"/>
    <property type="match status" value="1"/>
</dbReference>
<evidence type="ECO:0000256" key="2">
    <source>
        <dbReference type="ARBA" id="ARBA00006490"/>
    </source>
</evidence>
<comment type="catalytic activity">
    <reaction evidence="4">
        <text>(sulfur carrier)-H + L-cysteine = (sulfur carrier)-SH + L-alanine</text>
        <dbReference type="Rhea" id="RHEA:43892"/>
        <dbReference type="Rhea" id="RHEA-COMP:14737"/>
        <dbReference type="Rhea" id="RHEA-COMP:14739"/>
        <dbReference type="ChEBI" id="CHEBI:29917"/>
        <dbReference type="ChEBI" id="CHEBI:35235"/>
        <dbReference type="ChEBI" id="CHEBI:57972"/>
        <dbReference type="ChEBI" id="CHEBI:64428"/>
        <dbReference type="EC" id="2.8.1.7"/>
    </reaction>
</comment>
<keyword evidence="3" id="KW-0663">Pyridoxal phosphate</keyword>
<name>A0A1H1ML97_MUCMA</name>
<dbReference type="STRING" id="652787.SAMN05216490_0110"/>
<comment type="cofactor">
    <cofactor evidence="1">
        <name>pyridoxal 5'-phosphate</name>
        <dbReference type="ChEBI" id="CHEBI:597326"/>
    </cofactor>
</comment>
<protein>
    <submittedName>
        <fullName evidence="6">Cysteine desulfurase</fullName>
    </submittedName>
</protein>
<proteinExistence type="inferred from homology"/>
<evidence type="ECO:0000313" key="6">
    <source>
        <dbReference type="EMBL" id="SDR87594.1"/>
    </source>
</evidence>
<dbReference type="Gene3D" id="3.40.640.10">
    <property type="entry name" value="Type I PLP-dependent aspartate aminotransferase-like (Major domain)"/>
    <property type="match status" value="1"/>
</dbReference>
<evidence type="ECO:0000256" key="4">
    <source>
        <dbReference type="ARBA" id="ARBA00050776"/>
    </source>
</evidence>
<evidence type="ECO:0000313" key="7">
    <source>
        <dbReference type="Proteomes" id="UP000199679"/>
    </source>
</evidence>
<dbReference type="OrthoDB" id="9804366at2"/>
<comment type="similarity">
    <text evidence="2">Belongs to the class-V pyridoxal-phosphate-dependent aminotransferase family. NifS/IscS subfamily.</text>
</comment>
<dbReference type="GO" id="GO:0051536">
    <property type="term" value="F:iron-sulfur cluster binding"/>
    <property type="evidence" value="ECO:0007669"/>
    <property type="project" value="UniProtKB-KW"/>
</dbReference>
<dbReference type="EMBL" id="LT629740">
    <property type="protein sequence ID" value="SDR87594.1"/>
    <property type="molecule type" value="Genomic_DNA"/>
</dbReference>